<protein>
    <submittedName>
        <fullName evidence="2">Uncharacterized protein</fullName>
    </submittedName>
</protein>
<proteinExistence type="predicted"/>
<organism evidence="2 3">
    <name type="scientific">Dryococelus australis</name>
    <dbReference type="NCBI Taxonomy" id="614101"/>
    <lineage>
        <taxon>Eukaryota</taxon>
        <taxon>Metazoa</taxon>
        <taxon>Ecdysozoa</taxon>
        <taxon>Arthropoda</taxon>
        <taxon>Hexapoda</taxon>
        <taxon>Insecta</taxon>
        <taxon>Pterygota</taxon>
        <taxon>Neoptera</taxon>
        <taxon>Polyneoptera</taxon>
        <taxon>Phasmatodea</taxon>
        <taxon>Verophasmatodea</taxon>
        <taxon>Anareolatae</taxon>
        <taxon>Phasmatidae</taxon>
        <taxon>Eurycanthinae</taxon>
        <taxon>Dryococelus</taxon>
    </lineage>
</organism>
<evidence type="ECO:0000256" key="1">
    <source>
        <dbReference type="SAM" id="MobiDB-lite"/>
    </source>
</evidence>
<reference evidence="2 3" key="1">
    <citation type="submission" date="2023-02" db="EMBL/GenBank/DDBJ databases">
        <title>LHISI_Scaffold_Assembly.</title>
        <authorList>
            <person name="Stuart O.P."/>
            <person name="Cleave R."/>
            <person name="Magrath M.J.L."/>
            <person name="Mikheyev A.S."/>
        </authorList>
    </citation>
    <scope>NUCLEOTIDE SEQUENCE [LARGE SCALE GENOMIC DNA]</scope>
    <source>
        <strain evidence="2">Daus_M_001</strain>
        <tissue evidence="2">Leg muscle</tissue>
    </source>
</reference>
<evidence type="ECO:0000313" key="3">
    <source>
        <dbReference type="Proteomes" id="UP001159363"/>
    </source>
</evidence>
<dbReference type="Proteomes" id="UP001159363">
    <property type="component" value="Chromosome 14"/>
</dbReference>
<feature type="region of interest" description="Disordered" evidence="1">
    <location>
        <begin position="1"/>
        <end position="32"/>
    </location>
</feature>
<accession>A0ABQ9G6G6</accession>
<evidence type="ECO:0000313" key="2">
    <source>
        <dbReference type="EMBL" id="KAJ8868045.1"/>
    </source>
</evidence>
<comment type="caution">
    <text evidence="2">The sequence shown here is derived from an EMBL/GenBank/DDBJ whole genome shotgun (WGS) entry which is preliminary data.</text>
</comment>
<keyword evidence="3" id="KW-1185">Reference proteome</keyword>
<feature type="compositionally biased region" description="Low complexity" evidence="1">
    <location>
        <begin position="11"/>
        <end position="22"/>
    </location>
</feature>
<name>A0ABQ9G6G6_9NEOP</name>
<dbReference type="EMBL" id="JARBHB010000015">
    <property type="protein sequence ID" value="KAJ8868045.1"/>
    <property type="molecule type" value="Genomic_DNA"/>
</dbReference>
<sequence length="93" mass="10924">MGEENINDPHSSSATSPYTSRSKLQNAVKRVSTNLPNSLRKCKKLYRSLHKEDEDCMLSICEKCANIYHKDKYSLDELLQQMVRWDIWETMNQ</sequence>
<gene>
    <name evidence="2" type="ORF">PR048_031854</name>
</gene>